<organism evidence="1 2">
    <name type="scientific">Perkinsus chesapeaki</name>
    <name type="common">Clam parasite</name>
    <name type="synonym">Perkinsus andrewsi</name>
    <dbReference type="NCBI Taxonomy" id="330153"/>
    <lineage>
        <taxon>Eukaryota</taxon>
        <taxon>Sar</taxon>
        <taxon>Alveolata</taxon>
        <taxon>Perkinsozoa</taxon>
        <taxon>Perkinsea</taxon>
        <taxon>Perkinsida</taxon>
        <taxon>Perkinsidae</taxon>
        <taxon>Perkinsus</taxon>
    </lineage>
</organism>
<gene>
    <name evidence="1" type="ORF">FOL47_006645</name>
</gene>
<dbReference type="Proteomes" id="UP000591131">
    <property type="component" value="Unassembled WGS sequence"/>
</dbReference>
<name>A0A7J6LR60_PERCH</name>
<sequence>MDLTASQRFQPVTAREQELHGYPVGLMTSQSLSATVICMTDSLAQHNGVRAPSYVPNPNMDHMESSVYSEAIREDSRPTDVLPPQSLATYLDCAVQRLHSLLSFAKRQELRSALARWSEVPTLAHNKKEFHRAREQLISSMRRERKDHDYAITRWAIKAQEVANDVLAAEEIDKEYGAKIAECHSNWESRHLELRDQLRTVVFEDGVSRGLVLLKNAIGRSTHRTLQSTISKWKDLASFLPGDVFGDSARIVSGLFPEASTAVGSRLTTIAVLTHSYEELDTTINRYRAEAYRRLQLEQSQRNRIPADILTNVRDLLSFGKETKEVFLLDP</sequence>
<evidence type="ECO:0000313" key="1">
    <source>
        <dbReference type="EMBL" id="KAF4661480.1"/>
    </source>
</evidence>
<dbReference type="AlphaFoldDB" id="A0A7J6LR60"/>
<keyword evidence="2" id="KW-1185">Reference proteome</keyword>
<reference evidence="1 2" key="1">
    <citation type="submission" date="2020-04" db="EMBL/GenBank/DDBJ databases">
        <title>Perkinsus chesapeaki whole genome sequence.</title>
        <authorList>
            <person name="Bogema D.R."/>
        </authorList>
    </citation>
    <scope>NUCLEOTIDE SEQUENCE [LARGE SCALE GENOMIC DNA]</scope>
    <source>
        <strain evidence="1">ATCC PRA-425</strain>
    </source>
</reference>
<dbReference type="EMBL" id="JAAPAO010000376">
    <property type="protein sequence ID" value="KAF4661480.1"/>
    <property type="molecule type" value="Genomic_DNA"/>
</dbReference>
<accession>A0A7J6LR60</accession>
<comment type="caution">
    <text evidence="1">The sequence shown here is derived from an EMBL/GenBank/DDBJ whole genome shotgun (WGS) entry which is preliminary data.</text>
</comment>
<proteinExistence type="predicted"/>
<dbReference type="OrthoDB" id="10357230at2759"/>
<evidence type="ECO:0000313" key="2">
    <source>
        <dbReference type="Proteomes" id="UP000591131"/>
    </source>
</evidence>
<protein>
    <submittedName>
        <fullName evidence="1">Uncharacterized protein</fullName>
    </submittedName>
</protein>